<keyword evidence="2" id="KW-0812">Transmembrane</keyword>
<gene>
    <name evidence="3" type="ORF">O1G21_04995</name>
</gene>
<proteinExistence type="predicted"/>
<evidence type="ECO:0008006" key="5">
    <source>
        <dbReference type="Google" id="ProtNLM"/>
    </source>
</evidence>
<protein>
    <recommendedName>
        <fullName evidence="5">Serine/threonine protein kinase</fullName>
    </recommendedName>
</protein>
<dbReference type="RefSeq" id="WP_270141122.1">
    <property type="nucleotide sequence ID" value="NZ_CP115450.1"/>
</dbReference>
<feature type="transmembrane region" description="Helical" evidence="2">
    <location>
        <begin position="39"/>
        <end position="57"/>
    </location>
</feature>
<evidence type="ECO:0000256" key="1">
    <source>
        <dbReference type="SAM" id="MobiDB-lite"/>
    </source>
</evidence>
<keyword evidence="2" id="KW-0472">Membrane</keyword>
<organism evidence="3 4">
    <name type="scientific">Kitasatospora cathayae</name>
    <dbReference type="NCBI Taxonomy" id="3004092"/>
    <lineage>
        <taxon>Bacteria</taxon>
        <taxon>Bacillati</taxon>
        <taxon>Actinomycetota</taxon>
        <taxon>Actinomycetes</taxon>
        <taxon>Kitasatosporales</taxon>
        <taxon>Streptomycetaceae</taxon>
        <taxon>Kitasatospora</taxon>
    </lineage>
</organism>
<sequence length="227" mass="22491">MAGTITLWVFGLLCFVVAFAKEAASGAGISLPGPKTGGARFGVIAVGVLALILGTAIRPTGDAPAGSAPVAGTAASTQGSVPPAPATTTSTAAPAPPAPSPTGLTVAWTGQVGISMEGGIDFDLTPPSRHPGFPQGIYATGFTATTAVLREEIQSEHDSFGIWTGQTPPSGAACADWAASHSGDSAHVNVGSLVCLKSPGGRTALIRIDSIAPADYQVEATVTVWSG</sequence>
<name>A0ABY7PXX1_9ACTN</name>
<accession>A0ABY7PXX1</accession>
<evidence type="ECO:0000313" key="3">
    <source>
        <dbReference type="EMBL" id="WBP85278.1"/>
    </source>
</evidence>
<keyword evidence="4" id="KW-1185">Reference proteome</keyword>
<feature type="region of interest" description="Disordered" evidence="1">
    <location>
        <begin position="63"/>
        <end position="102"/>
    </location>
</feature>
<evidence type="ECO:0000313" key="4">
    <source>
        <dbReference type="Proteomes" id="UP001212821"/>
    </source>
</evidence>
<reference evidence="4" key="1">
    <citation type="submission" date="2022-12" db="EMBL/GenBank/DDBJ databases">
        <authorList>
            <person name="Mo P."/>
        </authorList>
    </citation>
    <scope>NUCLEOTIDE SEQUENCE [LARGE SCALE GENOMIC DNA]</scope>
    <source>
        <strain evidence="4">HUAS 3-15</strain>
    </source>
</reference>
<evidence type="ECO:0000256" key="2">
    <source>
        <dbReference type="SAM" id="Phobius"/>
    </source>
</evidence>
<dbReference type="EMBL" id="CP115450">
    <property type="protein sequence ID" value="WBP85278.1"/>
    <property type="molecule type" value="Genomic_DNA"/>
</dbReference>
<dbReference type="Proteomes" id="UP001212821">
    <property type="component" value="Chromosome"/>
</dbReference>
<keyword evidence="2" id="KW-1133">Transmembrane helix</keyword>